<feature type="transmembrane region" description="Helical" evidence="9">
    <location>
        <begin position="247"/>
        <end position="267"/>
    </location>
</feature>
<feature type="transmembrane region" description="Helical" evidence="9">
    <location>
        <begin position="99"/>
        <end position="122"/>
    </location>
</feature>
<keyword evidence="4" id="KW-0762">Sugar transport</keyword>
<sequence>MQVFDKFKPNKLMRHVLTAIGYMIPLVVASGLCMALGQVIDGDVRNSTTGLGYYLYTAGNYGMSAIVPVITAGVAYSIASRPGIAPGLIVGFICTQIKAGFIGGIVAGFLIGFIITCIKGYLKVPRAVQGLMPVMIIPVITTAVASVLMFTVVGIPFTWLSEFLTNWVTSLQSGSKFVFGAVLGGMACFDFGGPVNKTASTFVNGLMIDGIIGPESVKFVGSMIPPFGIAISALLTPKKYTKAEKETLKAAVPMGVCMITEGVIPIAARDLVRVVFACVCGSAVAGGLCMIWGTGAPVPHGGLLTVPLFTNPGMFLLALAIGSVITGVILSIIKKVPKDDGSNPDMVNPLDIVAGTENQPKATSSIKDGDLQLENF</sequence>
<keyword evidence="2" id="KW-0813">Transport</keyword>
<evidence type="ECO:0000256" key="2">
    <source>
        <dbReference type="ARBA" id="ARBA00022448"/>
    </source>
</evidence>
<evidence type="ECO:0000256" key="8">
    <source>
        <dbReference type="ARBA" id="ARBA00023136"/>
    </source>
</evidence>
<keyword evidence="6 9" id="KW-0812">Transmembrane</keyword>
<keyword evidence="3" id="KW-1003">Cell membrane</keyword>
<keyword evidence="7 9" id="KW-1133">Transmembrane helix</keyword>
<dbReference type="AlphaFoldDB" id="A0A1Y3XWF4"/>
<dbReference type="GO" id="GO:0009401">
    <property type="term" value="P:phosphoenolpyruvate-dependent sugar phosphotransferase system"/>
    <property type="evidence" value="ECO:0007669"/>
    <property type="project" value="UniProtKB-KW"/>
</dbReference>
<gene>
    <name evidence="11" type="ORF">B5G02_00595</name>
</gene>
<evidence type="ECO:0000313" key="12">
    <source>
        <dbReference type="Proteomes" id="UP000195781"/>
    </source>
</evidence>
<feature type="transmembrane region" description="Helical" evidence="9">
    <location>
        <begin position="134"/>
        <end position="157"/>
    </location>
</feature>
<keyword evidence="8 9" id="KW-0472">Membrane</keyword>
<evidence type="ECO:0000313" key="11">
    <source>
        <dbReference type="EMBL" id="OUN89886.1"/>
    </source>
</evidence>
<feature type="transmembrane region" description="Helical" evidence="9">
    <location>
        <begin position="20"/>
        <end position="41"/>
    </location>
</feature>
<keyword evidence="5" id="KW-0598">Phosphotransferase system</keyword>
<dbReference type="EMBL" id="NFIE01000001">
    <property type="protein sequence ID" value="OUN89886.1"/>
    <property type="molecule type" value="Genomic_DNA"/>
</dbReference>
<proteinExistence type="predicted"/>
<feature type="transmembrane region" description="Helical" evidence="9">
    <location>
        <begin position="274"/>
        <end position="293"/>
    </location>
</feature>
<feature type="transmembrane region" description="Helical" evidence="9">
    <location>
        <begin position="313"/>
        <end position="333"/>
    </location>
</feature>
<evidence type="ECO:0000259" key="10">
    <source>
        <dbReference type="PROSITE" id="PS51104"/>
    </source>
</evidence>
<dbReference type="GO" id="GO:0090563">
    <property type="term" value="F:protein-phosphocysteine-sugar phosphotransferase activity"/>
    <property type="evidence" value="ECO:0007669"/>
    <property type="project" value="TreeGrafter"/>
</dbReference>
<feature type="transmembrane region" description="Helical" evidence="9">
    <location>
        <begin position="216"/>
        <end position="235"/>
    </location>
</feature>
<dbReference type="PANTHER" id="PTHR30505:SF0">
    <property type="entry name" value="FRUCTOSE-LIKE PTS SYSTEM EIIBC COMPONENT-RELATED"/>
    <property type="match status" value="1"/>
</dbReference>
<reference evidence="12" key="1">
    <citation type="submission" date="2017-04" db="EMBL/GenBank/DDBJ databases">
        <title>Function of individual gut microbiota members based on whole genome sequencing of pure cultures obtained from chicken caecum.</title>
        <authorList>
            <person name="Medvecky M."/>
            <person name="Cejkova D."/>
            <person name="Polansky O."/>
            <person name="Karasova D."/>
            <person name="Kubasova T."/>
            <person name="Cizek A."/>
            <person name="Rychlik I."/>
        </authorList>
    </citation>
    <scope>NUCLEOTIDE SEQUENCE [LARGE SCALE GENOMIC DNA]</scope>
    <source>
        <strain evidence="12">An5</strain>
    </source>
</reference>
<feature type="domain" description="PTS EIIC type-2" evidence="10">
    <location>
        <begin position="12"/>
        <end position="343"/>
    </location>
</feature>
<dbReference type="InterPro" id="IPR013014">
    <property type="entry name" value="PTS_EIIC_2"/>
</dbReference>
<dbReference type="PANTHER" id="PTHR30505">
    <property type="entry name" value="FRUCTOSE-LIKE PERMEASE"/>
    <property type="match status" value="1"/>
</dbReference>
<dbReference type="GO" id="GO:0005886">
    <property type="term" value="C:plasma membrane"/>
    <property type="evidence" value="ECO:0007669"/>
    <property type="project" value="UniProtKB-SubCell"/>
</dbReference>
<dbReference type="InterPro" id="IPR050864">
    <property type="entry name" value="Bacterial_PTS_Sugar_Transport"/>
</dbReference>
<dbReference type="Proteomes" id="UP000195781">
    <property type="component" value="Unassembled WGS sequence"/>
</dbReference>
<evidence type="ECO:0000256" key="9">
    <source>
        <dbReference type="SAM" id="Phobius"/>
    </source>
</evidence>
<dbReference type="NCBIfam" id="TIGR01427">
    <property type="entry name" value="PTS_IIC_fructo"/>
    <property type="match status" value="1"/>
</dbReference>
<evidence type="ECO:0000256" key="1">
    <source>
        <dbReference type="ARBA" id="ARBA00004429"/>
    </source>
</evidence>
<dbReference type="PROSITE" id="PS51104">
    <property type="entry name" value="PTS_EIIC_TYPE_2"/>
    <property type="match status" value="1"/>
</dbReference>
<accession>A0A1Y3XWF4</accession>
<comment type="subcellular location">
    <subcellularLocation>
        <location evidence="1">Cell inner membrane</location>
        <topology evidence="1">Multi-pass membrane protein</topology>
    </subcellularLocation>
</comment>
<evidence type="ECO:0000256" key="5">
    <source>
        <dbReference type="ARBA" id="ARBA00022683"/>
    </source>
</evidence>
<keyword evidence="12" id="KW-1185">Reference proteome</keyword>
<dbReference type="GO" id="GO:0008982">
    <property type="term" value="F:protein-N(PI)-phosphohistidine-sugar phosphotransferase activity"/>
    <property type="evidence" value="ECO:0007669"/>
    <property type="project" value="InterPro"/>
</dbReference>
<dbReference type="InterPro" id="IPR006327">
    <property type="entry name" value="PTS_IIC_fruc"/>
</dbReference>
<evidence type="ECO:0000256" key="6">
    <source>
        <dbReference type="ARBA" id="ARBA00022692"/>
    </source>
</evidence>
<evidence type="ECO:0000256" key="3">
    <source>
        <dbReference type="ARBA" id="ARBA00022475"/>
    </source>
</evidence>
<feature type="transmembrane region" description="Helical" evidence="9">
    <location>
        <begin position="53"/>
        <end position="79"/>
    </location>
</feature>
<name>A0A1Y3XWF4_9ACTN</name>
<organism evidence="11 12">
    <name type="scientific">[Collinsella] massiliensis</name>
    <dbReference type="NCBI Taxonomy" id="1232426"/>
    <lineage>
        <taxon>Bacteria</taxon>
        <taxon>Bacillati</taxon>
        <taxon>Actinomycetota</taxon>
        <taxon>Coriobacteriia</taxon>
        <taxon>Coriobacteriales</taxon>
        <taxon>Coriobacteriaceae</taxon>
        <taxon>Enorma</taxon>
    </lineage>
</organism>
<dbReference type="OrthoDB" id="9782569at2"/>
<evidence type="ECO:0000256" key="4">
    <source>
        <dbReference type="ARBA" id="ARBA00022597"/>
    </source>
</evidence>
<dbReference type="GO" id="GO:0005351">
    <property type="term" value="F:carbohydrate:proton symporter activity"/>
    <property type="evidence" value="ECO:0007669"/>
    <property type="project" value="InterPro"/>
</dbReference>
<dbReference type="RefSeq" id="WP_094334764.1">
    <property type="nucleotide sequence ID" value="NZ_NFIE01000001.1"/>
</dbReference>
<protein>
    <submittedName>
        <fullName evidence="11">PTS fructose transporter subunit IIC</fullName>
    </submittedName>
</protein>
<comment type="caution">
    <text evidence="11">The sequence shown here is derived from an EMBL/GenBank/DDBJ whole genome shotgun (WGS) entry which is preliminary data.</text>
</comment>
<feature type="transmembrane region" description="Helical" evidence="9">
    <location>
        <begin position="177"/>
        <end position="195"/>
    </location>
</feature>
<evidence type="ECO:0000256" key="7">
    <source>
        <dbReference type="ARBA" id="ARBA00022989"/>
    </source>
</evidence>